<keyword evidence="1" id="KW-1133">Transmembrane helix</keyword>
<evidence type="ECO:0000256" key="1">
    <source>
        <dbReference type="SAM" id="Phobius"/>
    </source>
</evidence>
<reference evidence="2 3" key="1">
    <citation type="submission" date="2020-04" db="EMBL/GenBank/DDBJ databases">
        <authorList>
            <person name="Klaysubun C."/>
            <person name="Duangmal K."/>
            <person name="Lipun K."/>
        </authorList>
    </citation>
    <scope>NUCLEOTIDE SEQUENCE [LARGE SCALE GENOMIC DNA]</scope>
    <source>
        <strain evidence="2 3">DSM 45300</strain>
    </source>
</reference>
<gene>
    <name evidence="2" type="ORF">HF519_29145</name>
</gene>
<comment type="caution">
    <text evidence="2">The sequence shown here is derived from an EMBL/GenBank/DDBJ whole genome shotgun (WGS) entry which is preliminary data.</text>
</comment>
<dbReference type="AlphaFoldDB" id="A0A848DT10"/>
<keyword evidence="1" id="KW-0472">Membrane</keyword>
<feature type="transmembrane region" description="Helical" evidence="1">
    <location>
        <begin position="12"/>
        <end position="38"/>
    </location>
</feature>
<organism evidence="2 3">
    <name type="scientific">Pseudonocardia bannensis</name>
    <dbReference type="NCBI Taxonomy" id="630973"/>
    <lineage>
        <taxon>Bacteria</taxon>
        <taxon>Bacillati</taxon>
        <taxon>Actinomycetota</taxon>
        <taxon>Actinomycetes</taxon>
        <taxon>Pseudonocardiales</taxon>
        <taxon>Pseudonocardiaceae</taxon>
        <taxon>Pseudonocardia</taxon>
    </lineage>
</organism>
<dbReference type="RefSeq" id="WP_169416185.1">
    <property type="nucleotide sequence ID" value="NZ_JAAXKZ010000206.1"/>
</dbReference>
<protein>
    <submittedName>
        <fullName evidence="2">Uncharacterized protein</fullName>
    </submittedName>
</protein>
<keyword evidence="1" id="KW-0812">Transmembrane</keyword>
<name>A0A848DT10_9PSEU</name>
<dbReference type="Proteomes" id="UP000586918">
    <property type="component" value="Unassembled WGS sequence"/>
</dbReference>
<accession>A0A848DT10</accession>
<keyword evidence="3" id="KW-1185">Reference proteome</keyword>
<sequence length="83" mass="7840">MPAATPPSPGHAVMVTAGSLLVTTGVVLAAAGLTGLVADTQALASSGYVLRSEPTVPAGGPADLAVSASFPGDVRLGVGSAGR</sequence>
<proteinExistence type="predicted"/>
<evidence type="ECO:0000313" key="2">
    <source>
        <dbReference type="EMBL" id="NMH95536.1"/>
    </source>
</evidence>
<dbReference type="EMBL" id="JAAXKZ010000206">
    <property type="protein sequence ID" value="NMH95536.1"/>
    <property type="molecule type" value="Genomic_DNA"/>
</dbReference>
<evidence type="ECO:0000313" key="3">
    <source>
        <dbReference type="Proteomes" id="UP000586918"/>
    </source>
</evidence>